<gene>
    <name evidence="9" type="ORF">B296_00023844</name>
</gene>
<dbReference type="Gene3D" id="3.40.50.300">
    <property type="entry name" value="P-loop containing nucleotide triphosphate hydrolases"/>
    <property type="match status" value="1"/>
</dbReference>
<dbReference type="InterPro" id="IPR027417">
    <property type="entry name" value="P-loop_NTPase"/>
</dbReference>
<dbReference type="InterPro" id="IPR059027">
    <property type="entry name" value="DD_DDX21-DDX50"/>
</dbReference>
<evidence type="ECO:0000256" key="1">
    <source>
        <dbReference type="ARBA" id="ARBA00012552"/>
    </source>
</evidence>
<name>A0A426Z209_ENSVE</name>
<dbReference type="InterPro" id="IPR001650">
    <property type="entry name" value="Helicase_C-like"/>
</dbReference>
<organism evidence="9 10">
    <name type="scientific">Ensete ventricosum</name>
    <name type="common">Abyssinian banana</name>
    <name type="synonym">Musa ensete</name>
    <dbReference type="NCBI Taxonomy" id="4639"/>
    <lineage>
        <taxon>Eukaryota</taxon>
        <taxon>Viridiplantae</taxon>
        <taxon>Streptophyta</taxon>
        <taxon>Embryophyta</taxon>
        <taxon>Tracheophyta</taxon>
        <taxon>Spermatophyta</taxon>
        <taxon>Magnoliopsida</taxon>
        <taxon>Liliopsida</taxon>
        <taxon>Zingiberales</taxon>
        <taxon>Musaceae</taxon>
        <taxon>Ensete</taxon>
    </lineage>
</organism>
<evidence type="ECO:0000256" key="4">
    <source>
        <dbReference type="ARBA" id="ARBA00022806"/>
    </source>
</evidence>
<dbReference type="GO" id="GO:0003723">
    <property type="term" value="F:RNA binding"/>
    <property type="evidence" value="ECO:0007669"/>
    <property type="project" value="TreeGrafter"/>
</dbReference>
<keyword evidence="2" id="KW-0547">Nucleotide-binding</keyword>
<keyword evidence="3" id="KW-0378">Hydrolase</keyword>
<dbReference type="GO" id="GO:0005524">
    <property type="term" value="F:ATP binding"/>
    <property type="evidence" value="ECO:0007669"/>
    <property type="project" value="UniProtKB-KW"/>
</dbReference>
<evidence type="ECO:0000259" key="8">
    <source>
        <dbReference type="Pfam" id="PF26142"/>
    </source>
</evidence>
<feature type="domain" description="Helicase C-terminal" evidence="7">
    <location>
        <begin position="88"/>
        <end position="126"/>
    </location>
</feature>
<evidence type="ECO:0000256" key="2">
    <source>
        <dbReference type="ARBA" id="ARBA00022741"/>
    </source>
</evidence>
<keyword evidence="4" id="KW-0347">Helicase</keyword>
<keyword evidence="5" id="KW-0067">ATP-binding</keyword>
<comment type="caution">
    <text evidence="9">The sequence shown here is derived from an EMBL/GenBank/DDBJ whole genome shotgun (WGS) entry which is preliminary data.</text>
</comment>
<dbReference type="EMBL" id="AMZH03008895">
    <property type="protein sequence ID" value="RRT58002.1"/>
    <property type="molecule type" value="Genomic_DNA"/>
</dbReference>
<sequence>MYLSKFPISILVTLFNPLDLSALICLNSFSCIYRFQLSTRFLKQDKKTADLVGNEKLKASASVRHLVLPCTRSARPQIIPDVIRCYSRFVILSGFRSGRFLVLVATNVAARGLDINDVQLIIQGELEGLVSCSGNTGVAILLYEPKQSFSIFRIERESGVKFEHISAPQPTDIAESAGSEAVDAISNVSDRLAFIVNSSVYWLKCSVIPVFRSQAEHLLSSSGLSAVDILAKALAKAAVSCPCL</sequence>
<evidence type="ECO:0000256" key="6">
    <source>
        <dbReference type="ARBA" id="ARBA00047984"/>
    </source>
</evidence>
<dbReference type="AlphaFoldDB" id="A0A426Z209"/>
<dbReference type="Proteomes" id="UP000287651">
    <property type="component" value="Unassembled WGS sequence"/>
</dbReference>
<evidence type="ECO:0000313" key="9">
    <source>
        <dbReference type="EMBL" id="RRT58002.1"/>
    </source>
</evidence>
<evidence type="ECO:0000256" key="5">
    <source>
        <dbReference type="ARBA" id="ARBA00022840"/>
    </source>
</evidence>
<dbReference type="GO" id="GO:0016787">
    <property type="term" value="F:hydrolase activity"/>
    <property type="evidence" value="ECO:0007669"/>
    <property type="project" value="UniProtKB-KW"/>
</dbReference>
<dbReference type="Pfam" id="PF26142">
    <property type="entry name" value="DD_DDX21-DDX50"/>
    <property type="match status" value="1"/>
</dbReference>
<accession>A0A426Z209</accession>
<dbReference type="InterPro" id="IPR050547">
    <property type="entry name" value="DEAD_box_RNA_helicases"/>
</dbReference>
<dbReference type="EC" id="3.6.4.13" evidence="1"/>
<reference evidence="9 10" key="1">
    <citation type="journal article" date="2014" name="Agronomy (Basel)">
        <title>A Draft Genome Sequence for Ensete ventricosum, the Drought-Tolerant Tree Against Hunger.</title>
        <authorList>
            <person name="Harrison J."/>
            <person name="Moore K.A."/>
            <person name="Paszkiewicz K."/>
            <person name="Jones T."/>
            <person name="Grant M."/>
            <person name="Ambacheew D."/>
            <person name="Muzemil S."/>
            <person name="Studholme D.J."/>
        </authorList>
    </citation>
    <scope>NUCLEOTIDE SEQUENCE [LARGE SCALE GENOMIC DNA]</scope>
</reference>
<dbReference type="Pfam" id="PF00271">
    <property type="entry name" value="Helicase_C"/>
    <property type="match status" value="1"/>
</dbReference>
<dbReference type="GO" id="GO:0003724">
    <property type="term" value="F:RNA helicase activity"/>
    <property type="evidence" value="ECO:0007669"/>
    <property type="project" value="UniProtKB-EC"/>
</dbReference>
<evidence type="ECO:0000259" key="7">
    <source>
        <dbReference type="Pfam" id="PF00271"/>
    </source>
</evidence>
<dbReference type="SUPFAM" id="SSF52540">
    <property type="entry name" value="P-loop containing nucleoside triphosphate hydrolases"/>
    <property type="match status" value="1"/>
</dbReference>
<feature type="domain" description="DDX21/DDX50 dimerisation" evidence="8">
    <location>
        <begin position="206"/>
        <end position="236"/>
    </location>
</feature>
<proteinExistence type="predicted"/>
<dbReference type="PANTHER" id="PTHR47963">
    <property type="entry name" value="DEAD-BOX ATP-DEPENDENT RNA HELICASE 47, MITOCHONDRIAL"/>
    <property type="match status" value="1"/>
</dbReference>
<protein>
    <recommendedName>
        <fullName evidence="1">RNA helicase</fullName>
        <ecNumber evidence="1">3.6.4.13</ecNumber>
    </recommendedName>
</protein>
<evidence type="ECO:0000256" key="3">
    <source>
        <dbReference type="ARBA" id="ARBA00022801"/>
    </source>
</evidence>
<dbReference type="PANTHER" id="PTHR47963:SF8">
    <property type="entry name" value="ATP-DEPENDENT RNA HELICASE DEAD"/>
    <property type="match status" value="1"/>
</dbReference>
<evidence type="ECO:0000313" key="10">
    <source>
        <dbReference type="Proteomes" id="UP000287651"/>
    </source>
</evidence>
<comment type="catalytic activity">
    <reaction evidence="6">
        <text>ATP + H2O = ADP + phosphate + H(+)</text>
        <dbReference type="Rhea" id="RHEA:13065"/>
        <dbReference type="ChEBI" id="CHEBI:15377"/>
        <dbReference type="ChEBI" id="CHEBI:15378"/>
        <dbReference type="ChEBI" id="CHEBI:30616"/>
        <dbReference type="ChEBI" id="CHEBI:43474"/>
        <dbReference type="ChEBI" id="CHEBI:456216"/>
        <dbReference type="EC" id="3.6.4.13"/>
    </reaction>
</comment>